<feature type="transmembrane region" description="Helical" evidence="1">
    <location>
        <begin position="20"/>
        <end position="40"/>
    </location>
</feature>
<dbReference type="InterPro" id="IPR049978">
    <property type="entry name" value="SCO6880-like"/>
</dbReference>
<evidence type="ECO:0008006" key="4">
    <source>
        <dbReference type="Google" id="ProtNLM"/>
    </source>
</evidence>
<dbReference type="OrthoDB" id="4505949at2"/>
<proteinExistence type="predicted"/>
<keyword evidence="3" id="KW-1185">Reference proteome</keyword>
<accession>A0A177IP77</accession>
<name>A0A177IP77_9CORY</name>
<feature type="transmembrane region" description="Helical" evidence="1">
    <location>
        <begin position="52"/>
        <end position="72"/>
    </location>
</feature>
<keyword evidence="1" id="KW-0472">Membrane</keyword>
<organism evidence="2 3">
    <name type="scientific">Corynebacterium stationis</name>
    <dbReference type="NCBI Taxonomy" id="1705"/>
    <lineage>
        <taxon>Bacteria</taxon>
        <taxon>Bacillati</taxon>
        <taxon>Actinomycetota</taxon>
        <taxon>Actinomycetes</taxon>
        <taxon>Mycobacteriales</taxon>
        <taxon>Corynebacteriaceae</taxon>
        <taxon>Corynebacterium</taxon>
    </lineage>
</organism>
<dbReference type="AlphaFoldDB" id="A0A177IP77"/>
<keyword evidence="1" id="KW-0812">Transmembrane</keyword>
<evidence type="ECO:0000313" key="3">
    <source>
        <dbReference type="Proteomes" id="UP000076947"/>
    </source>
</evidence>
<comment type="caution">
    <text evidence="2">The sequence shown here is derived from an EMBL/GenBank/DDBJ whole genome shotgun (WGS) entry which is preliminary data.</text>
</comment>
<gene>
    <name evidence="2" type="ORF">AYJ05_11595</name>
</gene>
<protein>
    <recommendedName>
        <fullName evidence="4">PrgI family protein</fullName>
    </recommendedName>
</protein>
<evidence type="ECO:0000256" key="1">
    <source>
        <dbReference type="SAM" id="Phobius"/>
    </source>
</evidence>
<dbReference type="Proteomes" id="UP000076947">
    <property type="component" value="Unassembled WGS sequence"/>
</dbReference>
<dbReference type="RefSeq" id="WP_066839357.1">
    <property type="nucleotide sequence ID" value="NZ_CAKNMZ010000046.1"/>
</dbReference>
<evidence type="ECO:0000313" key="2">
    <source>
        <dbReference type="EMBL" id="OAH29795.1"/>
    </source>
</evidence>
<dbReference type="EMBL" id="LSTQ01000011">
    <property type="protein sequence ID" value="OAH29795.1"/>
    <property type="molecule type" value="Genomic_DNA"/>
</dbReference>
<sequence length="493" mass="53662">MSEHVEVPVYALGQPSKRTGLGGLSLKTTIVGGLGFLIFLVCQMAGMQKLGFLVVLPITIVVALLVSVNFAGRSVAQTVQMTVQDMRRRSKGEHIYVAGPTSRVPGGRYRLPGTLARTELLGSVDALDNEFGVIYDKPRREATVLFDCQMSGQTAMTQEERNDMTANWGRWLAGLSLSGDVVSAVTVINNRPGTGDLVAKEVAATVKDDAPWIARQIQFEAAQELSYGTPELEAHIAVTFKVNVSSGDDISFLDFLGTRLPALYEDLAWAGIQASPMDEAMVCARAHKFFNPASESDFEELMVSGVDHSLEWEDVGPAWHQTDRTMYHHDNCSSVTWEMSSAPRSTFEDTLLSGLVASHPRIQRKRVALCYRPYEAGTGASRVEAEHRDAMVAANSSKKIRSAAAEMRLEHTDAARVAQARGAQLGRYSLFVTATAAEGELLERVRHDVQQLGAQANLRLRPMKTQQDAGFIASCGLGQIPWSKESTSSLASA</sequence>
<dbReference type="NCBIfam" id="NF042935">
    <property type="entry name" value="SCO6880_fam"/>
    <property type="match status" value="1"/>
</dbReference>
<reference evidence="3" key="1">
    <citation type="submission" date="2016-02" db="EMBL/GenBank/DDBJ databases">
        <authorList>
            <person name="Kaur G."/>
            <person name="Nair G.R."/>
            <person name="Mayilraj S."/>
        </authorList>
    </citation>
    <scope>NUCLEOTIDE SEQUENCE [LARGE SCALE GENOMIC DNA]</scope>
    <source>
        <strain evidence="3">GA-15</strain>
    </source>
</reference>
<keyword evidence="1" id="KW-1133">Transmembrane helix</keyword>